<feature type="region of interest" description="Disordered" evidence="4">
    <location>
        <begin position="1"/>
        <end position="21"/>
    </location>
</feature>
<evidence type="ECO:0000256" key="2">
    <source>
        <dbReference type="ARBA" id="ARBA00023139"/>
    </source>
</evidence>
<dbReference type="GeneTree" id="ENSGT00660000097475"/>
<dbReference type="GO" id="GO:0005789">
    <property type="term" value="C:endoplasmic reticulum membrane"/>
    <property type="evidence" value="ECO:0007669"/>
    <property type="project" value="TreeGrafter"/>
</dbReference>
<keyword evidence="1" id="KW-0519">Myristate</keyword>
<feature type="compositionally biased region" description="Basic and acidic residues" evidence="4">
    <location>
        <begin position="100"/>
        <end position="119"/>
    </location>
</feature>
<feature type="compositionally biased region" description="Basic residues" evidence="4">
    <location>
        <begin position="79"/>
        <end position="89"/>
    </location>
</feature>
<dbReference type="STRING" id="9483.ENSCJAP00000053388"/>
<evidence type="ECO:0000256" key="3">
    <source>
        <dbReference type="ARBA" id="ARBA00023288"/>
    </source>
</evidence>
<keyword evidence="3" id="KW-0449">Lipoprotein</keyword>
<name>A0A2R8M422_CALJA</name>
<feature type="compositionally biased region" description="Gly residues" evidence="4">
    <location>
        <begin position="1"/>
        <end position="15"/>
    </location>
</feature>
<dbReference type="PANTHER" id="PTHR35269:SF1">
    <property type="entry name" value="SMALL VCP_P97-INTERACTING PROTEIN"/>
    <property type="match status" value="1"/>
</dbReference>
<proteinExistence type="predicted"/>
<reference evidence="5" key="1">
    <citation type="submission" date="2009-03" db="EMBL/GenBank/DDBJ databases">
        <authorList>
            <person name="Warren W."/>
            <person name="Ye L."/>
            <person name="Minx P."/>
            <person name="Worley K."/>
            <person name="Gibbs R."/>
            <person name="Wilson R.K."/>
        </authorList>
    </citation>
    <scope>NUCLEOTIDE SEQUENCE [LARGE SCALE GENOMIC DNA]</scope>
</reference>
<protein>
    <submittedName>
        <fullName evidence="5">Coiled-coil domain containing 179</fullName>
    </submittedName>
</protein>
<keyword evidence="2" id="KW-0564">Palmitate</keyword>
<dbReference type="Pfam" id="PF15811">
    <property type="entry name" value="SVIP"/>
    <property type="match status" value="1"/>
</dbReference>
<evidence type="ECO:0000256" key="1">
    <source>
        <dbReference type="ARBA" id="ARBA00022707"/>
    </source>
</evidence>
<keyword evidence="6" id="KW-1185">Reference proteome</keyword>
<dbReference type="InParanoid" id="A0A2R8M422"/>
<dbReference type="GO" id="GO:1904240">
    <property type="term" value="P:negative regulation of VCP-NPL4-UFD1 AAA ATPase complex assembly"/>
    <property type="evidence" value="ECO:0007669"/>
    <property type="project" value="TreeGrafter"/>
</dbReference>
<dbReference type="Bgee" id="ENSCJAG00000039116">
    <property type="expression patterns" value="Expressed in testis and 6 other cell types or tissues"/>
</dbReference>
<evidence type="ECO:0000313" key="5">
    <source>
        <dbReference type="Ensembl" id="ENSCJAP00000053388.2"/>
    </source>
</evidence>
<accession>A0A2R8M422</accession>
<feature type="region of interest" description="Disordered" evidence="4">
    <location>
        <begin position="76"/>
        <end position="159"/>
    </location>
</feature>
<dbReference type="GO" id="GO:1904153">
    <property type="term" value="P:negative regulation of retrograde protein transport, ER to cytosol"/>
    <property type="evidence" value="ECO:0007669"/>
    <property type="project" value="TreeGrafter"/>
</dbReference>
<dbReference type="InterPro" id="IPR055366">
    <property type="entry name" value="SVIP_metazoa"/>
</dbReference>
<dbReference type="AlphaFoldDB" id="A0A2R8M422"/>
<reference evidence="5" key="2">
    <citation type="submission" date="2025-08" db="UniProtKB">
        <authorList>
            <consortium name="Ensembl"/>
        </authorList>
    </citation>
    <scope>IDENTIFICATION</scope>
</reference>
<dbReference type="Ensembl" id="ENSCJAT00000082290.3">
    <property type="protein sequence ID" value="ENSCJAP00000053388.2"/>
    <property type="gene ID" value="ENSCJAG00000039116.3"/>
</dbReference>
<dbReference type="PANTHER" id="PTHR35269">
    <property type="entry name" value="SMALL VCP/P97-INTERACTING PROTEIN"/>
    <property type="match status" value="1"/>
</dbReference>
<reference evidence="5" key="3">
    <citation type="submission" date="2025-09" db="UniProtKB">
        <authorList>
            <consortium name="Ensembl"/>
        </authorList>
    </citation>
    <scope>IDENTIFICATION</scope>
</reference>
<evidence type="ECO:0000313" key="6">
    <source>
        <dbReference type="Proteomes" id="UP000008225"/>
    </source>
</evidence>
<sequence length="159" mass="17982">MELGGWGLSAVGGGSHNHLVQDRQEVPGGTLRLHSMCLYCWDTEPSQVNPEGPRHHHPSEVTERQLADKRIQNMQNLKKEKRRLRKRFARASPIPEPGLLEEKRAKLAEAAERRQKEAASRGILDVQSVQEKRKKKEKMEKQIATSGPPPEGGLRWTVS</sequence>
<dbReference type="Proteomes" id="UP000008225">
    <property type="component" value="Chromosome 11"/>
</dbReference>
<dbReference type="GO" id="GO:1904293">
    <property type="term" value="P:negative regulation of ERAD pathway"/>
    <property type="evidence" value="ECO:0007669"/>
    <property type="project" value="TreeGrafter"/>
</dbReference>
<evidence type="ECO:0000256" key="4">
    <source>
        <dbReference type="SAM" id="MobiDB-lite"/>
    </source>
</evidence>
<organism evidence="5 6">
    <name type="scientific">Callithrix jacchus</name>
    <name type="common">White-tufted-ear marmoset</name>
    <name type="synonym">Simia Jacchus</name>
    <dbReference type="NCBI Taxonomy" id="9483"/>
    <lineage>
        <taxon>Eukaryota</taxon>
        <taxon>Metazoa</taxon>
        <taxon>Chordata</taxon>
        <taxon>Craniata</taxon>
        <taxon>Vertebrata</taxon>
        <taxon>Euteleostomi</taxon>
        <taxon>Mammalia</taxon>
        <taxon>Eutheria</taxon>
        <taxon>Euarchontoglires</taxon>
        <taxon>Primates</taxon>
        <taxon>Haplorrhini</taxon>
        <taxon>Platyrrhini</taxon>
        <taxon>Cebidae</taxon>
        <taxon>Callitrichinae</taxon>
        <taxon>Callithrix</taxon>
        <taxon>Callithrix</taxon>
    </lineage>
</organism>
<dbReference type="GO" id="GO:0010508">
    <property type="term" value="P:positive regulation of autophagy"/>
    <property type="evidence" value="ECO:0007669"/>
    <property type="project" value="TreeGrafter"/>
</dbReference>
<gene>
    <name evidence="5" type="primary">CCDC179</name>
</gene>
<dbReference type="InterPro" id="IPR031632">
    <property type="entry name" value="SVIP"/>
</dbReference>